<dbReference type="Gene3D" id="3.90.226.10">
    <property type="entry name" value="2-enoyl-CoA Hydratase, Chain A, domain 1"/>
    <property type="match status" value="1"/>
</dbReference>
<dbReference type="GO" id="GO:0003824">
    <property type="term" value="F:catalytic activity"/>
    <property type="evidence" value="ECO:0007669"/>
    <property type="project" value="UniProtKB-ARBA"/>
</dbReference>
<name>A0A2S0MGX2_9BURK</name>
<dbReference type="AlphaFoldDB" id="A0A2S0MGX2"/>
<evidence type="ECO:0000313" key="3">
    <source>
        <dbReference type="Proteomes" id="UP000239709"/>
    </source>
</evidence>
<protein>
    <submittedName>
        <fullName evidence="2">Enoyl-CoA hydratase</fullName>
    </submittedName>
</protein>
<dbReference type="OrthoDB" id="9774843at2"/>
<dbReference type="InterPro" id="IPR001753">
    <property type="entry name" value="Enoyl-CoA_hydra/iso"/>
</dbReference>
<dbReference type="PANTHER" id="PTHR42964:SF1">
    <property type="entry name" value="POLYKETIDE BIOSYNTHESIS ENOYL-COA HYDRATASE PKSH-RELATED"/>
    <property type="match status" value="1"/>
</dbReference>
<dbReference type="SUPFAM" id="SSF52096">
    <property type="entry name" value="ClpP/crotonase"/>
    <property type="match status" value="1"/>
</dbReference>
<dbReference type="KEGG" id="otk:C6570_13560"/>
<evidence type="ECO:0000313" key="2">
    <source>
        <dbReference type="EMBL" id="AVO35144.1"/>
    </source>
</evidence>
<accession>A0A2S0MGX2</accession>
<sequence length="262" mass="27747">MSDSPTNTGADLIAHQQDGVLRLTIQRESRRNAISPAVINALAAALTSANSDRSLRAIVLTGAGDKAFCAGADLQSGQSFQFDYAEPTQGFANLLRLSRQMTVPMVARVNGACMAGGMGLLAMCDLALAAPHAQFGLPEVKVGVFPAQVLSVLNGLIGARALTELCITGEPIGAEEALRLGLINRVSEDLDAGVSALLNRFLDKSPAAIRRGLYLMKRMGAMSFEESMAFTESQIGLIALTEDAAEGQAAFREKRPPRWSGR</sequence>
<dbReference type="Proteomes" id="UP000239709">
    <property type="component" value="Chromosome"/>
</dbReference>
<reference evidence="2 3" key="1">
    <citation type="submission" date="2018-03" db="EMBL/GenBank/DDBJ databases">
        <title>Genome sequencing of Ottowia sp.</title>
        <authorList>
            <person name="Kim S.-J."/>
            <person name="Heo J."/>
            <person name="Kwon S.-W."/>
        </authorList>
    </citation>
    <scope>NUCLEOTIDE SEQUENCE [LARGE SCALE GENOMIC DNA]</scope>
    <source>
        <strain evidence="2 3">KADR8-3</strain>
    </source>
</reference>
<dbReference type="InterPro" id="IPR029045">
    <property type="entry name" value="ClpP/crotonase-like_dom_sf"/>
</dbReference>
<dbReference type="Pfam" id="PF00378">
    <property type="entry name" value="ECH_1"/>
    <property type="match status" value="1"/>
</dbReference>
<evidence type="ECO:0000256" key="1">
    <source>
        <dbReference type="ARBA" id="ARBA00005254"/>
    </source>
</evidence>
<organism evidence="2 3">
    <name type="scientific">Ottowia oryzae</name>
    <dbReference type="NCBI Taxonomy" id="2109914"/>
    <lineage>
        <taxon>Bacteria</taxon>
        <taxon>Pseudomonadati</taxon>
        <taxon>Pseudomonadota</taxon>
        <taxon>Betaproteobacteria</taxon>
        <taxon>Burkholderiales</taxon>
        <taxon>Comamonadaceae</taxon>
        <taxon>Ottowia</taxon>
    </lineage>
</organism>
<comment type="similarity">
    <text evidence="1">Belongs to the enoyl-CoA hydratase/isomerase family.</text>
</comment>
<dbReference type="InterPro" id="IPR051683">
    <property type="entry name" value="Enoyl-CoA_Hydratase/Isomerase"/>
</dbReference>
<proteinExistence type="inferred from homology"/>
<gene>
    <name evidence="2" type="ORF">C6570_13560</name>
</gene>
<dbReference type="GO" id="GO:0008300">
    <property type="term" value="P:isoprenoid catabolic process"/>
    <property type="evidence" value="ECO:0007669"/>
    <property type="project" value="TreeGrafter"/>
</dbReference>
<dbReference type="PANTHER" id="PTHR42964">
    <property type="entry name" value="ENOYL-COA HYDRATASE"/>
    <property type="match status" value="1"/>
</dbReference>
<keyword evidence="3" id="KW-1185">Reference proteome</keyword>
<dbReference type="CDD" id="cd06558">
    <property type="entry name" value="crotonase-like"/>
    <property type="match status" value="1"/>
</dbReference>
<dbReference type="RefSeq" id="WP_106703693.1">
    <property type="nucleotide sequence ID" value="NZ_CP027666.1"/>
</dbReference>
<dbReference type="EMBL" id="CP027666">
    <property type="protein sequence ID" value="AVO35144.1"/>
    <property type="molecule type" value="Genomic_DNA"/>
</dbReference>